<evidence type="ECO:0000256" key="1">
    <source>
        <dbReference type="SAM" id="SignalP"/>
    </source>
</evidence>
<evidence type="ECO:0000313" key="2">
    <source>
        <dbReference type="EMBL" id="KAF5817741.1"/>
    </source>
</evidence>
<reference evidence="2" key="2">
    <citation type="submission" date="2020-06" db="EMBL/GenBank/DDBJ databases">
        <title>Helianthus annuus Genome sequencing and assembly Release 2.</title>
        <authorList>
            <person name="Gouzy J."/>
            <person name="Langlade N."/>
            <person name="Munos S."/>
        </authorList>
    </citation>
    <scope>NUCLEOTIDE SEQUENCE</scope>
    <source>
        <tissue evidence="2">Leaves</tissue>
    </source>
</reference>
<comment type="caution">
    <text evidence="2">The sequence shown here is derived from an EMBL/GenBank/DDBJ whole genome shotgun (WGS) entry which is preliminary data.</text>
</comment>
<accession>A0A9K3JME4</accession>
<keyword evidence="1" id="KW-0732">Signal</keyword>
<dbReference type="Gramene" id="mRNA:HanXRQr2_Chr02g0056591">
    <property type="protein sequence ID" value="mRNA:HanXRQr2_Chr02g0056591"/>
    <property type="gene ID" value="HanXRQr2_Chr02g0056591"/>
</dbReference>
<protein>
    <submittedName>
        <fullName evidence="2">Uncharacterized protein</fullName>
    </submittedName>
</protein>
<keyword evidence="3" id="KW-1185">Reference proteome</keyword>
<organism evidence="2 3">
    <name type="scientific">Helianthus annuus</name>
    <name type="common">Common sunflower</name>
    <dbReference type="NCBI Taxonomy" id="4232"/>
    <lineage>
        <taxon>Eukaryota</taxon>
        <taxon>Viridiplantae</taxon>
        <taxon>Streptophyta</taxon>
        <taxon>Embryophyta</taxon>
        <taxon>Tracheophyta</taxon>
        <taxon>Spermatophyta</taxon>
        <taxon>Magnoliopsida</taxon>
        <taxon>eudicotyledons</taxon>
        <taxon>Gunneridae</taxon>
        <taxon>Pentapetalae</taxon>
        <taxon>asterids</taxon>
        <taxon>campanulids</taxon>
        <taxon>Asterales</taxon>
        <taxon>Asteraceae</taxon>
        <taxon>Asteroideae</taxon>
        <taxon>Heliantheae alliance</taxon>
        <taxon>Heliantheae</taxon>
        <taxon>Helianthus</taxon>
    </lineage>
</organism>
<proteinExistence type="predicted"/>
<gene>
    <name evidence="2" type="ORF">HanXRQr2_Chr02g0056591</name>
</gene>
<dbReference type="AlphaFoldDB" id="A0A9K3JME4"/>
<reference evidence="2" key="1">
    <citation type="journal article" date="2017" name="Nature">
        <title>The sunflower genome provides insights into oil metabolism, flowering and Asterid evolution.</title>
        <authorList>
            <person name="Badouin H."/>
            <person name="Gouzy J."/>
            <person name="Grassa C.J."/>
            <person name="Murat F."/>
            <person name="Staton S.E."/>
            <person name="Cottret L."/>
            <person name="Lelandais-Briere C."/>
            <person name="Owens G.L."/>
            <person name="Carrere S."/>
            <person name="Mayjonade B."/>
            <person name="Legrand L."/>
            <person name="Gill N."/>
            <person name="Kane N.C."/>
            <person name="Bowers J.E."/>
            <person name="Hubner S."/>
            <person name="Bellec A."/>
            <person name="Berard A."/>
            <person name="Berges H."/>
            <person name="Blanchet N."/>
            <person name="Boniface M.C."/>
            <person name="Brunel D."/>
            <person name="Catrice O."/>
            <person name="Chaidir N."/>
            <person name="Claudel C."/>
            <person name="Donnadieu C."/>
            <person name="Faraut T."/>
            <person name="Fievet G."/>
            <person name="Helmstetter N."/>
            <person name="King M."/>
            <person name="Knapp S.J."/>
            <person name="Lai Z."/>
            <person name="Le Paslier M.C."/>
            <person name="Lippi Y."/>
            <person name="Lorenzon L."/>
            <person name="Mandel J.R."/>
            <person name="Marage G."/>
            <person name="Marchand G."/>
            <person name="Marquand E."/>
            <person name="Bret-Mestries E."/>
            <person name="Morien E."/>
            <person name="Nambeesan S."/>
            <person name="Nguyen T."/>
            <person name="Pegot-Espagnet P."/>
            <person name="Pouilly N."/>
            <person name="Raftis F."/>
            <person name="Sallet E."/>
            <person name="Schiex T."/>
            <person name="Thomas J."/>
            <person name="Vandecasteele C."/>
            <person name="Vares D."/>
            <person name="Vear F."/>
            <person name="Vautrin S."/>
            <person name="Crespi M."/>
            <person name="Mangin B."/>
            <person name="Burke J.M."/>
            <person name="Salse J."/>
            <person name="Munos S."/>
            <person name="Vincourt P."/>
            <person name="Rieseberg L.H."/>
            <person name="Langlade N.B."/>
        </authorList>
    </citation>
    <scope>NUCLEOTIDE SEQUENCE</scope>
    <source>
        <tissue evidence="2">Leaves</tissue>
    </source>
</reference>
<name>A0A9K3JME4_HELAN</name>
<feature type="chain" id="PRO_5039905193" evidence="1">
    <location>
        <begin position="22"/>
        <end position="46"/>
    </location>
</feature>
<evidence type="ECO:0000313" key="3">
    <source>
        <dbReference type="Proteomes" id="UP000215914"/>
    </source>
</evidence>
<feature type="signal peptide" evidence="1">
    <location>
        <begin position="1"/>
        <end position="21"/>
    </location>
</feature>
<sequence>MIVVILWFSFVLLRRFNLVLIGGLHSANTNRFEQINAGKAPRSKPV</sequence>
<dbReference type="EMBL" id="MNCJ02000317">
    <property type="protein sequence ID" value="KAF5817741.1"/>
    <property type="molecule type" value="Genomic_DNA"/>
</dbReference>
<dbReference type="Proteomes" id="UP000215914">
    <property type="component" value="Unassembled WGS sequence"/>
</dbReference>